<keyword evidence="6 8" id="KW-0472">Membrane</keyword>
<dbReference type="AlphaFoldDB" id="A0A1T4PIC8"/>
<dbReference type="GO" id="GO:0005886">
    <property type="term" value="C:plasma membrane"/>
    <property type="evidence" value="ECO:0007669"/>
    <property type="project" value="UniProtKB-SubCell"/>
</dbReference>
<evidence type="ECO:0000256" key="6">
    <source>
        <dbReference type="ARBA" id="ARBA00023136"/>
    </source>
</evidence>
<evidence type="ECO:0000256" key="4">
    <source>
        <dbReference type="ARBA" id="ARBA00022692"/>
    </source>
</evidence>
<dbReference type="STRING" id="1122192.SAMN02745673_01830"/>
<dbReference type="OrthoDB" id="3175079at2"/>
<dbReference type="InterPro" id="IPR037185">
    <property type="entry name" value="EmrE-like"/>
</dbReference>
<dbReference type="Pfam" id="PF00893">
    <property type="entry name" value="Multi_Drug_Res"/>
    <property type="match status" value="1"/>
</dbReference>
<accession>A0A1T4PIC8</accession>
<dbReference type="InterPro" id="IPR045324">
    <property type="entry name" value="Small_multidrug_res"/>
</dbReference>
<organism evidence="9 10">
    <name type="scientific">Marinactinospora thermotolerans DSM 45154</name>
    <dbReference type="NCBI Taxonomy" id="1122192"/>
    <lineage>
        <taxon>Bacteria</taxon>
        <taxon>Bacillati</taxon>
        <taxon>Actinomycetota</taxon>
        <taxon>Actinomycetes</taxon>
        <taxon>Streptosporangiales</taxon>
        <taxon>Nocardiopsidaceae</taxon>
        <taxon>Marinactinospora</taxon>
    </lineage>
</organism>
<dbReference type="GO" id="GO:0022857">
    <property type="term" value="F:transmembrane transporter activity"/>
    <property type="evidence" value="ECO:0007669"/>
    <property type="project" value="InterPro"/>
</dbReference>
<evidence type="ECO:0000256" key="1">
    <source>
        <dbReference type="ARBA" id="ARBA00004651"/>
    </source>
</evidence>
<evidence type="ECO:0000256" key="7">
    <source>
        <dbReference type="RuleBase" id="RU003942"/>
    </source>
</evidence>
<proteinExistence type="inferred from homology"/>
<keyword evidence="4 7" id="KW-0812">Transmembrane</keyword>
<keyword evidence="10" id="KW-1185">Reference proteome</keyword>
<comment type="similarity">
    <text evidence="7">Belongs to the drug/metabolite transporter (DMT) superfamily. Small multidrug resistance (SMR) (TC 2.A.7.1) family.</text>
</comment>
<comment type="subcellular location">
    <subcellularLocation>
        <location evidence="1 7">Cell membrane</location>
        <topology evidence="1 7">Multi-pass membrane protein</topology>
    </subcellularLocation>
</comment>
<gene>
    <name evidence="9" type="ORF">SAMN02745673_01830</name>
</gene>
<evidence type="ECO:0000313" key="9">
    <source>
        <dbReference type="EMBL" id="SJZ91249.1"/>
    </source>
</evidence>
<evidence type="ECO:0000256" key="5">
    <source>
        <dbReference type="ARBA" id="ARBA00022989"/>
    </source>
</evidence>
<dbReference type="InterPro" id="IPR000390">
    <property type="entry name" value="Small_drug/metabolite_transptr"/>
</dbReference>
<dbReference type="Gene3D" id="1.10.3730.20">
    <property type="match status" value="1"/>
</dbReference>
<evidence type="ECO:0000313" key="10">
    <source>
        <dbReference type="Proteomes" id="UP000190637"/>
    </source>
</evidence>
<dbReference type="EMBL" id="FUWS01000004">
    <property type="protein sequence ID" value="SJZ91249.1"/>
    <property type="molecule type" value="Genomic_DNA"/>
</dbReference>
<protein>
    <submittedName>
        <fullName evidence="9">Small multidrug resistance pump</fullName>
    </submittedName>
</protein>
<reference evidence="9 10" key="1">
    <citation type="submission" date="2017-02" db="EMBL/GenBank/DDBJ databases">
        <authorList>
            <person name="Peterson S.W."/>
        </authorList>
    </citation>
    <scope>NUCLEOTIDE SEQUENCE [LARGE SCALE GENOMIC DNA]</scope>
    <source>
        <strain evidence="9 10">DSM 45154</strain>
    </source>
</reference>
<keyword evidence="5 8" id="KW-1133">Transmembrane helix</keyword>
<name>A0A1T4PIC8_9ACTN</name>
<sequence>MLKWALLAGAIVSEVTATLSLRAAIDAPWWYAVVVVGYGAAFTLLALVLARGMPVGVAYGIWAAAGVALTALLATLLFDDPFTWPMAAGIALIIGGVLLVETGSHTAEKETV</sequence>
<dbReference type="Proteomes" id="UP000190637">
    <property type="component" value="Unassembled WGS sequence"/>
</dbReference>
<dbReference type="PANTHER" id="PTHR30561">
    <property type="entry name" value="SMR FAMILY PROTON-DEPENDENT DRUG EFFLUX TRANSPORTER SUGE"/>
    <property type="match status" value="1"/>
</dbReference>
<dbReference type="SUPFAM" id="SSF103481">
    <property type="entry name" value="Multidrug resistance efflux transporter EmrE"/>
    <property type="match status" value="1"/>
</dbReference>
<feature type="transmembrane region" description="Helical" evidence="8">
    <location>
        <begin position="57"/>
        <end position="76"/>
    </location>
</feature>
<evidence type="ECO:0000256" key="8">
    <source>
        <dbReference type="SAM" id="Phobius"/>
    </source>
</evidence>
<feature type="transmembrane region" description="Helical" evidence="8">
    <location>
        <begin position="82"/>
        <end position="100"/>
    </location>
</feature>
<feature type="transmembrane region" description="Helical" evidence="8">
    <location>
        <begin position="27"/>
        <end position="50"/>
    </location>
</feature>
<keyword evidence="3" id="KW-1003">Cell membrane</keyword>
<dbReference type="PANTHER" id="PTHR30561:SF1">
    <property type="entry name" value="MULTIDRUG TRANSPORTER EMRE"/>
    <property type="match status" value="1"/>
</dbReference>
<evidence type="ECO:0000256" key="2">
    <source>
        <dbReference type="ARBA" id="ARBA00022448"/>
    </source>
</evidence>
<keyword evidence="2" id="KW-0813">Transport</keyword>
<evidence type="ECO:0000256" key="3">
    <source>
        <dbReference type="ARBA" id="ARBA00022475"/>
    </source>
</evidence>